<evidence type="ECO:0000313" key="2">
    <source>
        <dbReference type="EMBL" id="MDT0582716.1"/>
    </source>
</evidence>
<sequence length="118" mass="13079">MNSDIQMVVNICIELSEKGKQPSVGMIKAKSTTPLPIPLIIKGLSYWKENKDSLKKVMITNEIKGGQSSNKDTAERLKTLELLVKQLATQVEQGNETIETLQDQVTDLQQQVAVLGQK</sequence>
<dbReference type="AlphaFoldDB" id="A0AAW8R080"/>
<proteinExistence type="predicted"/>
<keyword evidence="3" id="KW-1185">Reference proteome</keyword>
<reference evidence="2 3" key="1">
    <citation type="submission" date="2023-09" db="EMBL/GenBank/DDBJ databases">
        <authorList>
            <person name="Rey-Velasco X."/>
        </authorList>
    </citation>
    <scope>NUCLEOTIDE SEQUENCE [LARGE SCALE GENOMIC DNA]</scope>
    <source>
        <strain evidence="2 3">W409</strain>
    </source>
</reference>
<comment type="caution">
    <text evidence="2">The sequence shown here is derived from an EMBL/GenBank/DDBJ whole genome shotgun (WGS) entry which is preliminary data.</text>
</comment>
<evidence type="ECO:0000313" key="3">
    <source>
        <dbReference type="Proteomes" id="UP001249020"/>
    </source>
</evidence>
<dbReference type="RefSeq" id="WP_311361494.1">
    <property type="nucleotide sequence ID" value="NZ_JAVRIE010000003.1"/>
</dbReference>
<organism evidence="2 3">
    <name type="scientific">Brumicola blandensis</name>
    <dbReference type="NCBI Taxonomy" id="3075611"/>
    <lineage>
        <taxon>Bacteria</taxon>
        <taxon>Pseudomonadati</taxon>
        <taxon>Pseudomonadota</taxon>
        <taxon>Gammaproteobacteria</taxon>
        <taxon>Alteromonadales</taxon>
        <taxon>Alteromonadaceae</taxon>
        <taxon>Brumicola</taxon>
    </lineage>
</organism>
<keyword evidence="1" id="KW-0175">Coiled coil</keyword>
<gene>
    <name evidence="2" type="ORF">RM544_09190</name>
</gene>
<dbReference type="Proteomes" id="UP001249020">
    <property type="component" value="Unassembled WGS sequence"/>
</dbReference>
<accession>A0AAW8R080</accession>
<dbReference type="EMBL" id="JAVRIE010000003">
    <property type="protein sequence ID" value="MDT0582716.1"/>
    <property type="molecule type" value="Genomic_DNA"/>
</dbReference>
<evidence type="ECO:0000256" key="1">
    <source>
        <dbReference type="SAM" id="Coils"/>
    </source>
</evidence>
<protein>
    <submittedName>
        <fullName evidence="2">Uncharacterized protein</fullName>
    </submittedName>
</protein>
<feature type="coiled-coil region" evidence="1">
    <location>
        <begin position="70"/>
        <end position="118"/>
    </location>
</feature>
<name>A0AAW8R080_9ALTE</name>